<dbReference type="InterPro" id="IPR050196">
    <property type="entry name" value="Cytochrome_P450_Monoox"/>
</dbReference>
<evidence type="ECO:0000256" key="1">
    <source>
        <dbReference type="ARBA" id="ARBA00001971"/>
    </source>
</evidence>
<dbReference type="GO" id="GO:0016705">
    <property type="term" value="F:oxidoreductase activity, acting on paired donors, with incorporation or reduction of molecular oxygen"/>
    <property type="evidence" value="ECO:0007669"/>
    <property type="project" value="InterPro"/>
</dbReference>
<dbReference type="Proteomes" id="UP000605846">
    <property type="component" value="Unassembled WGS sequence"/>
</dbReference>
<organism evidence="10 11">
    <name type="scientific">Apophysomyces ossiformis</name>
    <dbReference type="NCBI Taxonomy" id="679940"/>
    <lineage>
        <taxon>Eukaryota</taxon>
        <taxon>Fungi</taxon>
        <taxon>Fungi incertae sedis</taxon>
        <taxon>Mucoromycota</taxon>
        <taxon>Mucoromycotina</taxon>
        <taxon>Mucoromycetes</taxon>
        <taxon>Mucorales</taxon>
        <taxon>Mucorineae</taxon>
        <taxon>Mucoraceae</taxon>
        <taxon>Apophysomyces</taxon>
    </lineage>
</organism>
<keyword evidence="7 9" id="KW-0503">Monooxygenase</keyword>
<dbReference type="AlphaFoldDB" id="A0A8H7BK39"/>
<comment type="cofactor">
    <cofactor evidence="1 8">
        <name>heme</name>
        <dbReference type="ChEBI" id="CHEBI:30413"/>
    </cofactor>
</comment>
<keyword evidence="5 9" id="KW-0560">Oxidoreductase</keyword>
<evidence type="ECO:0000313" key="10">
    <source>
        <dbReference type="EMBL" id="KAF7721364.1"/>
    </source>
</evidence>
<dbReference type="InterPro" id="IPR017972">
    <property type="entry name" value="Cyt_P450_CS"/>
</dbReference>
<dbReference type="Pfam" id="PF00067">
    <property type="entry name" value="p450"/>
    <property type="match status" value="1"/>
</dbReference>
<dbReference type="PANTHER" id="PTHR24291:SF50">
    <property type="entry name" value="BIFUNCTIONAL ALBAFLAVENONE MONOOXYGENASE_TERPENE SYNTHASE"/>
    <property type="match status" value="1"/>
</dbReference>
<evidence type="ECO:0000256" key="2">
    <source>
        <dbReference type="ARBA" id="ARBA00010617"/>
    </source>
</evidence>
<evidence type="ECO:0000256" key="6">
    <source>
        <dbReference type="ARBA" id="ARBA00023004"/>
    </source>
</evidence>
<keyword evidence="3 8" id="KW-0349">Heme</keyword>
<dbReference type="GO" id="GO:0005506">
    <property type="term" value="F:iron ion binding"/>
    <property type="evidence" value="ECO:0007669"/>
    <property type="project" value="InterPro"/>
</dbReference>
<accession>A0A8H7BK39</accession>
<dbReference type="EMBL" id="JABAYA010000274">
    <property type="protein sequence ID" value="KAF7721364.1"/>
    <property type="molecule type" value="Genomic_DNA"/>
</dbReference>
<keyword evidence="11" id="KW-1185">Reference proteome</keyword>
<dbReference type="GO" id="GO:0020037">
    <property type="term" value="F:heme binding"/>
    <property type="evidence" value="ECO:0007669"/>
    <property type="project" value="InterPro"/>
</dbReference>
<evidence type="ECO:0000256" key="4">
    <source>
        <dbReference type="ARBA" id="ARBA00022723"/>
    </source>
</evidence>
<evidence type="ECO:0000256" key="7">
    <source>
        <dbReference type="ARBA" id="ARBA00023033"/>
    </source>
</evidence>
<dbReference type="SUPFAM" id="SSF48264">
    <property type="entry name" value="Cytochrome P450"/>
    <property type="match status" value="1"/>
</dbReference>
<comment type="similarity">
    <text evidence="2 9">Belongs to the cytochrome P450 family.</text>
</comment>
<dbReference type="OrthoDB" id="1470350at2759"/>
<evidence type="ECO:0000256" key="3">
    <source>
        <dbReference type="ARBA" id="ARBA00022617"/>
    </source>
</evidence>
<gene>
    <name evidence="10" type="primary">DIT2_6</name>
    <name evidence="10" type="ORF">EC973_004826</name>
</gene>
<dbReference type="InterPro" id="IPR001128">
    <property type="entry name" value="Cyt_P450"/>
</dbReference>
<dbReference type="InterPro" id="IPR036396">
    <property type="entry name" value="Cyt_P450_sf"/>
</dbReference>
<reference evidence="10" key="1">
    <citation type="submission" date="2020-01" db="EMBL/GenBank/DDBJ databases">
        <title>Genome Sequencing of Three Apophysomyces-Like Fungal Strains Confirms a Novel Fungal Genus in the Mucoromycota with divergent Burkholderia-like Endosymbiotic Bacteria.</title>
        <authorList>
            <person name="Stajich J.E."/>
            <person name="Macias A.M."/>
            <person name="Carter-House D."/>
            <person name="Lovett B."/>
            <person name="Kasson L.R."/>
            <person name="Berry K."/>
            <person name="Grigoriev I."/>
            <person name="Chang Y."/>
            <person name="Spatafora J."/>
            <person name="Kasson M.T."/>
        </authorList>
    </citation>
    <scope>NUCLEOTIDE SEQUENCE</scope>
    <source>
        <strain evidence="10">NRRL A-21654</strain>
    </source>
</reference>
<dbReference type="PRINTS" id="PR00465">
    <property type="entry name" value="EP450IV"/>
</dbReference>
<dbReference type="PANTHER" id="PTHR24291">
    <property type="entry name" value="CYTOCHROME P450 FAMILY 4"/>
    <property type="match status" value="1"/>
</dbReference>
<evidence type="ECO:0000256" key="9">
    <source>
        <dbReference type="RuleBase" id="RU000461"/>
    </source>
</evidence>
<dbReference type="Gene3D" id="1.10.630.10">
    <property type="entry name" value="Cytochrome P450"/>
    <property type="match status" value="2"/>
</dbReference>
<evidence type="ECO:0000313" key="11">
    <source>
        <dbReference type="Proteomes" id="UP000605846"/>
    </source>
</evidence>
<protein>
    <submittedName>
        <fullName evidence="10">Cytochrome P450-dit2</fullName>
    </submittedName>
</protein>
<dbReference type="GO" id="GO:0004497">
    <property type="term" value="F:monooxygenase activity"/>
    <property type="evidence" value="ECO:0007669"/>
    <property type="project" value="UniProtKB-KW"/>
</dbReference>
<dbReference type="PROSITE" id="PS00086">
    <property type="entry name" value="CYTOCHROME_P450"/>
    <property type="match status" value="1"/>
</dbReference>
<sequence length="399" mass="45458">MPYRFSTQGWVLFVTEAETAKQVLSRPDKFPKGTISQGPLGCLLHRFVGGENIVFSNGQTWRKHRRKSLPIELFGRLTSRLLLAMERSENTVNVVSLFEALGLDVLGNAGFGLDFMALVNKESKWVSIYNRIRHGLGNVWFYIIPYIDTKFVHWFSHRKAVHEDLTEFHNMLDQMIEDKRKKIAEKESFSDDGAETDLLTAMLESQMIEGGGLSNDNIKDIQERMRNEAISILGDELAEVVPTIDQIKQMKYIDMVIKEAARMHPPILNLPARIAREDCFIGGTFVPKDTHLTVDMRHVMRNPRVWKDPDVFDPERFASGGEAEQLGPYAYVPFGGGGRICLGKKFSIALQAMVLSMMLRKYTWHLPDDSVHKSGVQEHGVGFGMVTIHDLNIQFKKRY</sequence>
<keyword evidence="6 8" id="KW-0408">Iron</keyword>
<dbReference type="InterPro" id="IPR002403">
    <property type="entry name" value="Cyt_P450_E_grp-IV"/>
</dbReference>
<keyword evidence="4 8" id="KW-0479">Metal-binding</keyword>
<proteinExistence type="inferred from homology"/>
<evidence type="ECO:0000256" key="5">
    <source>
        <dbReference type="ARBA" id="ARBA00023002"/>
    </source>
</evidence>
<evidence type="ECO:0000256" key="8">
    <source>
        <dbReference type="PIRSR" id="PIRSR602403-1"/>
    </source>
</evidence>
<name>A0A8H7BK39_9FUNG</name>
<feature type="binding site" description="axial binding residue" evidence="8">
    <location>
        <position position="341"/>
    </location>
    <ligand>
        <name>heme</name>
        <dbReference type="ChEBI" id="CHEBI:30413"/>
    </ligand>
    <ligandPart>
        <name>Fe</name>
        <dbReference type="ChEBI" id="CHEBI:18248"/>
    </ligandPart>
</feature>
<comment type="caution">
    <text evidence="10">The sequence shown here is derived from an EMBL/GenBank/DDBJ whole genome shotgun (WGS) entry which is preliminary data.</text>
</comment>